<reference evidence="3" key="1">
    <citation type="submission" date="2020-05" db="EMBL/GenBank/DDBJ databases">
        <title>Frigoriglobus tundricola gen. nov., sp. nov., a psychrotolerant cellulolytic planctomycete of the family Gemmataceae with two divergent copies of 16S rRNA gene.</title>
        <authorList>
            <person name="Kulichevskaya I.S."/>
            <person name="Ivanova A.A."/>
            <person name="Naumoff D.G."/>
            <person name="Beletsky A.V."/>
            <person name="Rijpstra W.I.C."/>
            <person name="Sinninghe Damste J.S."/>
            <person name="Mardanov A.V."/>
            <person name="Ravin N.V."/>
            <person name="Dedysh S.N."/>
        </authorList>
    </citation>
    <scope>NUCLEOTIDE SEQUENCE [LARGE SCALE GENOMIC DNA]</scope>
    <source>
        <strain evidence="3">PL17</strain>
    </source>
</reference>
<proteinExistence type="predicted"/>
<feature type="domain" description="Transposase IS66 central" evidence="1">
    <location>
        <begin position="2"/>
        <end position="41"/>
    </location>
</feature>
<dbReference type="KEGG" id="ftj:FTUN_6245"/>
<protein>
    <submittedName>
        <fullName evidence="2">Mobile element protein</fullName>
    </submittedName>
</protein>
<dbReference type="InterPro" id="IPR004291">
    <property type="entry name" value="Transposase_IS66_central"/>
</dbReference>
<gene>
    <name evidence="2" type="ORF">FTUN_6245</name>
</gene>
<dbReference type="AlphaFoldDB" id="A0A6M5YYW2"/>
<evidence type="ECO:0000259" key="1">
    <source>
        <dbReference type="Pfam" id="PF03050"/>
    </source>
</evidence>
<name>A0A6M5YYW2_9BACT</name>
<evidence type="ECO:0000313" key="2">
    <source>
        <dbReference type="EMBL" id="QJW98650.1"/>
    </source>
</evidence>
<dbReference type="Pfam" id="PF03050">
    <property type="entry name" value="DDE_Tnp_IS66"/>
    <property type="match status" value="1"/>
</dbReference>
<dbReference type="PANTHER" id="PTHR33678">
    <property type="entry name" value="BLL1576 PROTEIN"/>
    <property type="match status" value="1"/>
</dbReference>
<dbReference type="PANTHER" id="PTHR33678:SF1">
    <property type="entry name" value="BLL1576 PROTEIN"/>
    <property type="match status" value="1"/>
</dbReference>
<organism evidence="2 3">
    <name type="scientific">Frigoriglobus tundricola</name>
    <dbReference type="NCBI Taxonomy" id="2774151"/>
    <lineage>
        <taxon>Bacteria</taxon>
        <taxon>Pseudomonadati</taxon>
        <taxon>Planctomycetota</taxon>
        <taxon>Planctomycetia</taxon>
        <taxon>Gemmatales</taxon>
        <taxon>Gemmataceae</taxon>
        <taxon>Frigoriglobus</taxon>
    </lineage>
</organism>
<sequence>MKRYLDQGFLALDNNLSERTLRAIALGRNNWGLIGSGAGGQTAAVLYSIVGTCNHVGIDPFAYLREALPGLFTPGEEPTAEQLSDWLPDRWLLNRRPDPTVPDATAP</sequence>
<keyword evidence="3" id="KW-1185">Reference proteome</keyword>
<dbReference type="Proteomes" id="UP000503447">
    <property type="component" value="Chromosome"/>
</dbReference>
<dbReference type="EMBL" id="CP053452">
    <property type="protein sequence ID" value="QJW98650.1"/>
    <property type="molecule type" value="Genomic_DNA"/>
</dbReference>
<accession>A0A6M5YYW2</accession>
<evidence type="ECO:0000313" key="3">
    <source>
        <dbReference type="Proteomes" id="UP000503447"/>
    </source>
</evidence>
<dbReference type="InterPro" id="IPR052344">
    <property type="entry name" value="Transposase-related"/>
</dbReference>